<accession>A0AAP0L4L4</accession>
<evidence type="ECO:0000313" key="1">
    <source>
        <dbReference type="EMBL" id="KAK9163005.1"/>
    </source>
</evidence>
<name>A0AAP0L4L4_9MAGN</name>
<dbReference type="Proteomes" id="UP001420932">
    <property type="component" value="Unassembled WGS sequence"/>
</dbReference>
<evidence type="ECO:0000313" key="2">
    <source>
        <dbReference type="Proteomes" id="UP001420932"/>
    </source>
</evidence>
<comment type="caution">
    <text evidence="1">The sequence shown here is derived from an EMBL/GenBank/DDBJ whole genome shotgun (WGS) entry which is preliminary data.</text>
</comment>
<keyword evidence="2" id="KW-1185">Reference proteome</keyword>
<reference evidence="1 2" key="1">
    <citation type="submission" date="2024-01" db="EMBL/GenBank/DDBJ databases">
        <title>Genome assemblies of Stephania.</title>
        <authorList>
            <person name="Yang L."/>
        </authorList>
    </citation>
    <scope>NUCLEOTIDE SEQUENCE [LARGE SCALE GENOMIC DNA]</scope>
    <source>
        <strain evidence="1">YNDBR</strain>
        <tissue evidence="1">Leaf</tissue>
    </source>
</reference>
<proteinExistence type="predicted"/>
<gene>
    <name evidence="1" type="ORF">Syun_003907</name>
</gene>
<organism evidence="1 2">
    <name type="scientific">Stephania yunnanensis</name>
    <dbReference type="NCBI Taxonomy" id="152371"/>
    <lineage>
        <taxon>Eukaryota</taxon>
        <taxon>Viridiplantae</taxon>
        <taxon>Streptophyta</taxon>
        <taxon>Embryophyta</taxon>
        <taxon>Tracheophyta</taxon>
        <taxon>Spermatophyta</taxon>
        <taxon>Magnoliopsida</taxon>
        <taxon>Ranunculales</taxon>
        <taxon>Menispermaceae</taxon>
        <taxon>Menispermoideae</taxon>
        <taxon>Cissampelideae</taxon>
        <taxon>Stephania</taxon>
    </lineage>
</organism>
<sequence length="211" mass="23915">MSSLSVPQSASVVCSSVVFLRPLQQAPPHASVVRSRLRRPQQLLLPKFDVARWGALLKVYRFFQSNFINVTMLRIGRPMNLANSISTTFMLPCATTLGTKHHQAYVFQAYSSDFQTSYAAQLLFVTIPFHSDSHPLICAAPYHLEFCYSSPFSNLPHKQTLNPLNNVTKLKPEWLISYVGLTKDIQSIMYCIPFTPPILLASRLHPRLHQQ</sequence>
<dbReference type="AlphaFoldDB" id="A0AAP0L4L4"/>
<protein>
    <submittedName>
        <fullName evidence="1">Uncharacterized protein</fullName>
    </submittedName>
</protein>
<dbReference type="EMBL" id="JBBNAF010000002">
    <property type="protein sequence ID" value="KAK9163005.1"/>
    <property type="molecule type" value="Genomic_DNA"/>
</dbReference>